<evidence type="ECO:0000313" key="4">
    <source>
        <dbReference type="EMBL" id="ORX40635.1"/>
    </source>
</evidence>
<dbReference type="PANTHER" id="PTHR43490">
    <property type="entry name" value="(+)-NEOMENTHOL DEHYDROGENASE"/>
    <property type="match status" value="1"/>
</dbReference>
<organism evidence="4 5">
    <name type="scientific">Kockovaella imperatae</name>
    <dbReference type="NCBI Taxonomy" id="4999"/>
    <lineage>
        <taxon>Eukaryota</taxon>
        <taxon>Fungi</taxon>
        <taxon>Dikarya</taxon>
        <taxon>Basidiomycota</taxon>
        <taxon>Agaricomycotina</taxon>
        <taxon>Tremellomycetes</taxon>
        <taxon>Tremellales</taxon>
        <taxon>Cuniculitremaceae</taxon>
        <taxon>Kockovaella</taxon>
    </lineage>
</organism>
<reference evidence="4 5" key="1">
    <citation type="submission" date="2017-03" db="EMBL/GenBank/DDBJ databases">
        <title>Widespread Adenine N6-methylation of Active Genes in Fungi.</title>
        <authorList>
            <consortium name="DOE Joint Genome Institute"/>
            <person name="Mondo S.J."/>
            <person name="Dannebaum R.O."/>
            <person name="Kuo R.C."/>
            <person name="Louie K.B."/>
            <person name="Bewick A.J."/>
            <person name="Labutti K."/>
            <person name="Haridas S."/>
            <person name="Kuo A."/>
            <person name="Salamov A."/>
            <person name="Ahrendt S.R."/>
            <person name="Lau R."/>
            <person name="Bowen B.P."/>
            <person name="Lipzen A."/>
            <person name="Sullivan W."/>
            <person name="Andreopoulos W.B."/>
            <person name="Clum A."/>
            <person name="Lindquist E."/>
            <person name="Daum C."/>
            <person name="Northen T.R."/>
            <person name="Ramamoorthy G."/>
            <person name="Schmitz R.J."/>
            <person name="Gryganskyi A."/>
            <person name="Culley D."/>
            <person name="Magnuson J."/>
            <person name="James T.Y."/>
            <person name="O'Malley M.A."/>
            <person name="Stajich J.E."/>
            <person name="Spatafora J.W."/>
            <person name="Visel A."/>
            <person name="Grigoriev I.V."/>
        </authorList>
    </citation>
    <scope>NUCLEOTIDE SEQUENCE [LARGE SCALE GENOMIC DNA]</scope>
    <source>
        <strain evidence="4 5">NRRL Y-17943</strain>
    </source>
</reference>
<sequence length="307" mass="33392">MIQYPWHSMRICGIRSLRFTARTTYSQKRTSQRLSTMPIALITGASREDTIGFEVARQLGAKGYDLILPTRSIDAGRKVSEVLKTKHEVNNVHVVELDLTKPESVKACADEVKKQTGALDVLVNCAGISLASTYDKGIEALKGWKDYSLTEGLRAIDTTHDDLEAIFRTNVFGAIELTNALAPLLLQSKAPRLVFVSTTIGTFESADKPDAFNHYFFAYASSKAALNMAALSYSKQLPKLNPAIKVNLVCPGYPATALNGYQGFGTTPDSAIGIVELATVDEHGPNGEFLAAYAPYGEPGKMGRVPW</sequence>
<gene>
    <name evidence="4" type="ORF">BD324DRAFT_611591</name>
</gene>
<keyword evidence="3" id="KW-0560">Oxidoreductase</keyword>
<proteinExistence type="inferred from homology"/>
<dbReference type="Pfam" id="PF00106">
    <property type="entry name" value="adh_short"/>
    <property type="match status" value="1"/>
</dbReference>
<keyword evidence="2" id="KW-0521">NADP</keyword>
<evidence type="ECO:0000313" key="5">
    <source>
        <dbReference type="Proteomes" id="UP000193218"/>
    </source>
</evidence>
<dbReference type="RefSeq" id="XP_021874314.1">
    <property type="nucleotide sequence ID" value="XM_022014284.1"/>
</dbReference>
<accession>A0A1Y1UTW9</accession>
<dbReference type="STRING" id="4999.A0A1Y1UTW9"/>
<dbReference type="Proteomes" id="UP000193218">
    <property type="component" value="Unassembled WGS sequence"/>
</dbReference>
<dbReference type="GO" id="GO:0016020">
    <property type="term" value="C:membrane"/>
    <property type="evidence" value="ECO:0007669"/>
    <property type="project" value="TreeGrafter"/>
</dbReference>
<name>A0A1Y1UTW9_9TREE</name>
<dbReference type="InterPro" id="IPR036291">
    <property type="entry name" value="NAD(P)-bd_dom_sf"/>
</dbReference>
<evidence type="ECO:0000256" key="3">
    <source>
        <dbReference type="ARBA" id="ARBA00023002"/>
    </source>
</evidence>
<comment type="similarity">
    <text evidence="1">Belongs to the short-chain dehydrogenases/reductases (SDR) family.</text>
</comment>
<dbReference type="SUPFAM" id="SSF51735">
    <property type="entry name" value="NAD(P)-binding Rossmann-fold domains"/>
    <property type="match status" value="1"/>
</dbReference>
<protein>
    <recommendedName>
        <fullName evidence="6">NAD(P)-binding protein</fullName>
    </recommendedName>
</protein>
<evidence type="ECO:0000256" key="2">
    <source>
        <dbReference type="ARBA" id="ARBA00022857"/>
    </source>
</evidence>
<comment type="caution">
    <text evidence="4">The sequence shown here is derived from an EMBL/GenBank/DDBJ whole genome shotgun (WGS) entry which is preliminary data.</text>
</comment>
<dbReference type="GO" id="GO:0016491">
    <property type="term" value="F:oxidoreductase activity"/>
    <property type="evidence" value="ECO:0007669"/>
    <property type="project" value="UniProtKB-KW"/>
</dbReference>
<dbReference type="GeneID" id="33556092"/>
<dbReference type="Gene3D" id="3.40.50.720">
    <property type="entry name" value="NAD(P)-binding Rossmann-like Domain"/>
    <property type="match status" value="1"/>
</dbReference>
<keyword evidence="5" id="KW-1185">Reference proteome</keyword>
<evidence type="ECO:0008006" key="6">
    <source>
        <dbReference type="Google" id="ProtNLM"/>
    </source>
</evidence>
<dbReference type="EMBL" id="NBSH01000001">
    <property type="protein sequence ID" value="ORX40635.1"/>
    <property type="molecule type" value="Genomic_DNA"/>
</dbReference>
<dbReference type="PRINTS" id="PR00081">
    <property type="entry name" value="GDHRDH"/>
</dbReference>
<evidence type="ECO:0000256" key="1">
    <source>
        <dbReference type="ARBA" id="ARBA00006484"/>
    </source>
</evidence>
<dbReference type="PANTHER" id="PTHR43490:SF99">
    <property type="entry name" value="SHORT-CHAIN DEHYDROGENASE_REDUCTASE"/>
    <property type="match status" value="1"/>
</dbReference>
<dbReference type="InterPro" id="IPR002347">
    <property type="entry name" value="SDR_fam"/>
</dbReference>
<dbReference type="InParanoid" id="A0A1Y1UTW9"/>
<dbReference type="AlphaFoldDB" id="A0A1Y1UTW9"/>
<dbReference type="OrthoDB" id="1933717at2759"/>